<protein>
    <recommendedName>
        <fullName evidence="2 6">D-ribose pyranase</fullName>
        <ecNumber evidence="2 6">5.4.99.62</ecNumber>
    </recommendedName>
</protein>
<dbReference type="GO" id="GO:0005829">
    <property type="term" value="C:cytosol"/>
    <property type="evidence" value="ECO:0007669"/>
    <property type="project" value="TreeGrafter"/>
</dbReference>
<sequence length="131" mass="14481">MKKTGILNRDIATVLSQLGHTDTIVVADCGLPIPQHIKCIDLSINLGTPSLVDVVRLIIKHMEVEKITIASEIKLQNTSLHHEITSTYGNIPLDYVFHEEFKKAMSDTKAVIRTGEATPFANVMLRSGVIF</sequence>
<evidence type="ECO:0000256" key="1">
    <source>
        <dbReference type="ARBA" id="ARBA00000223"/>
    </source>
</evidence>
<reference evidence="9" key="2">
    <citation type="submission" date="2016-11" db="EMBL/GenBank/DDBJ databases">
        <title>Complete genome sequence of Virgibacillus pantothenticus 21D, a halophilic bacterium isolated from the deep hypersaline anoxic basin Discovery in the Mediterranean Sea.</title>
        <authorList>
            <person name="Zeaiter Z."/>
            <person name="Booth J.M."/>
            <person name="Prosdocimi E.M."/>
            <person name="Mapelli F."/>
            <person name="Fusi M."/>
            <person name="Daffonchio D."/>
            <person name="Borin S."/>
            <person name="Crotti E."/>
        </authorList>
    </citation>
    <scope>NUCLEOTIDE SEQUENCE [LARGE SCALE GENOMIC DNA]</scope>
    <source>
        <strain evidence="9">21D</strain>
    </source>
</reference>
<dbReference type="AlphaFoldDB" id="A0A2K9IZU9"/>
<dbReference type="UniPathway" id="UPA00916">
    <property type="reaction ID" value="UER00888"/>
</dbReference>
<feature type="binding site" evidence="6">
    <location>
        <begin position="120"/>
        <end position="122"/>
    </location>
    <ligand>
        <name>substrate</name>
    </ligand>
</feature>
<evidence type="ECO:0000313" key="9">
    <source>
        <dbReference type="Proteomes" id="UP000234237"/>
    </source>
</evidence>
<dbReference type="InterPro" id="IPR023064">
    <property type="entry name" value="D-ribose_pyranase"/>
</dbReference>
<dbReference type="Gene3D" id="3.40.1650.10">
    <property type="entry name" value="RbsD-like domain"/>
    <property type="match status" value="1"/>
</dbReference>
<dbReference type="SUPFAM" id="SSF102546">
    <property type="entry name" value="RbsD-like"/>
    <property type="match status" value="1"/>
</dbReference>
<keyword evidence="5 6" id="KW-0119">Carbohydrate metabolism</keyword>
<dbReference type="NCBIfam" id="NF008761">
    <property type="entry name" value="PRK11797.1"/>
    <property type="match status" value="1"/>
</dbReference>
<dbReference type="Proteomes" id="UP000234237">
    <property type="component" value="Chromosome"/>
</dbReference>
<feature type="binding site" evidence="6">
    <location>
        <position position="98"/>
    </location>
    <ligand>
        <name>substrate</name>
    </ligand>
</feature>
<comment type="subcellular location">
    <subcellularLocation>
        <location evidence="6">Cytoplasm</location>
    </subcellularLocation>
</comment>
<evidence type="ECO:0000256" key="5">
    <source>
        <dbReference type="ARBA" id="ARBA00023277"/>
    </source>
</evidence>
<feature type="active site" description="Proton donor" evidence="6">
    <location>
        <position position="20"/>
    </location>
</feature>
<proteinExistence type="inferred from homology"/>
<dbReference type="Pfam" id="PF05025">
    <property type="entry name" value="RbsD_FucU"/>
    <property type="match status" value="1"/>
</dbReference>
<dbReference type="PANTHER" id="PTHR37831">
    <property type="entry name" value="D-RIBOSE PYRANASE"/>
    <property type="match status" value="1"/>
</dbReference>
<dbReference type="GO" id="GO:0048029">
    <property type="term" value="F:monosaccharide binding"/>
    <property type="evidence" value="ECO:0007669"/>
    <property type="project" value="InterPro"/>
</dbReference>
<accession>A0A2K9IZU9</accession>
<dbReference type="InterPro" id="IPR023750">
    <property type="entry name" value="RbsD-like_sf"/>
</dbReference>
<keyword evidence="10" id="KW-1185">Reference proteome</keyword>
<reference evidence="8 10" key="3">
    <citation type="submission" date="2024-01" db="EMBL/GenBank/DDBJ databases">
        <title>Survival strategy associated with biotechnological potential of Virgibacillus dokdonensis T4.6 isolated from salt-fermented shrimp paste.</title>
        <authorList>
            <person name="Doan T.V."/>
            <person name="Quach N.T."/>
            <person name="Phi Q.-T."/>
        </authorList>
    </citation>
    <scope>NUCLEOTIDE SEQUENCE [LARGE SCALE GENOMIC DNA]</scope>
    <source>
        <strain evidence="8 10">T4.6</strain>
    </source>
</reference>
<dbReference type="STRING" id="302167.GCA_900166595_00837"/>
<dbReference type="EMBL" id="JAZHPM010000002">
    <property type="protein sequence ID" value="MEF2290626.1"/>
    <property type="molecule type" value="Genomic_DNA"/>
</dbReference>
<dbReference type="Proteomes" id="UP001356080">
    <property type="component" value="Unassembled WGS sequence"/>
</dbReference>
<dbReference type="KEGG" id="vpn:A21D_02174"/>
<organism evidence="7 9">
    <name type="scientific">Virgibacillus dokdonensis</name>
    <dbReference type="NCBI Taxonomy" id="302167"/>
    <lineage>
        <taxon>Bacteria</taxon>
        <taxon>Bacillati</taxon>
        <taxon>Bacillota</taxon>
        <taxon>Bacilli</taxon>
        <taxon>Bacillales</taxon>
        <taxon>Bacillaceae</taxon>
        <taxon>Virgibacillus</taxon>
    </lineage>
</organism>
<dbReference type="GO" id="GO:0062193">
    <property type="term" value="F:D-ribose pyranase activity"/>
    <property type="evidence" value="ECO:0007669"/>
    <property type="project" value="UniProtKB-EC"/>
</dbReference>
<dbReference type="PANTHER" id="PTHR37831:SF1">
    <property type="entry name" value="D-RIBOSE PYRANASE"/>
    <property type="match status" value="1"/>
</dbReference>
<evidence type="ECO:0000313" key="7">
    <source>
        <dbReference type="EMBL" id="AUJ25238.1"/>
    </source>
</evidence>
<feature type="binding site" evidence="6">
    <location>
        <position position="28"/>
    </location>
    <ligand>
        <name>substrate</name>
    </ligand>
</feature>
<evidence type="ECO:0000256" key="6">
    <source>
        <dbReference type="HAMAP-Rule" id="MF_01661"/>
    </source>
</evidence>
<evidence type="ECO:0000313" key="10">
    <source>
        <dbReference type="Proteomes" id="UP001356080"/>
    </source>
</evidence>
<name>A0A2K9IZU9_9BACI</name>
<dbReference type="GO" id="GO:0016872">
    <property type="term" value="F:intramolecular lyase activity"/>
    <property type="evidence" value="ECO:0007669"/>
    <property type="project" value="UniProtKB-UniRule"/>
</dbReference>
<dbReference type="GO" id="GO:0019303">
    <property type="term" value="P:D-ribose catabolic process"/>
    <property type="evidence" value="ECO:0007669"/>
    <property type="project" value="UniProtKB-UniRule"/>
</dbReference>
<dbReference type="RefSeq" id="WP_077702528.1">
    <property type="nucleotide sequence ID" value="NZ_CP018622.1"/>
</dbReference>
<comment type="pathway">
    <text evidence="6">Carbohydrate metabolism; D-ribose degradation; D-ribose 5-phosphate from beta-D-ribopyranose: step 1/2.</text>
</comment>
<dbReference type="EC" id="5.4.99.62" evidence="2 6"/>
<comment type="function">
    <text evidence="6">Catalyzes the interconversion of beta-pyran and beta-furan forms of D-ribose.</text>
</comment>
<keyword evidence="4 6" id="KW-0413">Isomerase</keyword>
<keyword evidence="3 6" id="KW-0963">Cytoplasm</keyword>
<gene>
    <name evidence="6 7" type="primary">rbsD</name>
    <name evidence="7" type="ORF">A21D_02174</name>
    <name evidence="8" type="ORF">V2W34_01215</name>
</gene>
<comment type="subunit">
    <text evidence="6">Homodecamer.</text>
</comment>
<dbReference type="EMBL" id="CP018622">
    <property type="protein sequence ID" value="AUJ25238.1"/>
    <property type="molecule type" value="Genomic_DNA"/>
</dbReference>
<comment type="similarity">
    <text evidence="6">Belongs to the RbsD / FucU family. RbsD subfamily.</text>
</comment>
<evidence type="ECO:0000256" key="2">
    <source>
        <dbReference type="ARBA" id="ARBA00012862"/>
    </source>
</evidence>
<evidence type="ECO:0000256" key="4">
    <source>
        <dbReference type="ARBA" id="ARBA00023235"/>
    </source>
</evidence>
<comment type="catalytic activity">
    <reaction evidence="1 6">
        <text>beta-D-ribopyranose = beta-D-ribofuranose</text>
        <dbReference type="Rhea" id="RHEA:25432"/>
        <dbReference type="ChEBI" id="CHEBI:27476"/>
        <dbReference type="ChEBI" id="CHEBI:47002"/>
        <dbReference type="EC" id="5.4.99.62"/>
    </reaction>
</comment>
<reference evidence="7" key="1">
    <citation type="submission" date="2016-11" db="EMBL/GenBank/DDBJ databases">
        <title>Complete genome sequence of Virgibacillus dokdonensis 21D, a halophilic bacterium isolated from the deep hypersaline anoxic basin Discovery in the Mediterranean Sea.</title>
        <authorList>
            <person name="Zeaiter Z."/>
            <person name="Booth J.M."/>
            <person name="Prosdocimi E.M."/>
            <person name="Mapelli F."/>
            <person name="Fusi M."/>
            <person name="Daffonchio D."/>
            <person name="Borin S."/>
            <person name="Crotti E."/>
        </authorList>
    </citation>
    <scope>NUCLEOTIDE SEQUENCE</scope>
    <source>
        <strain evidence="7">21D</strain>
    </source>
</reference>
<evidence type="ECO:0000313" key="8">
    <source>
        <dbReference type="EMBL" id="MEF2290626.1"/>
    </source>
</evidence>
<dbReference type="HAMAP" id="MF_01661">
    <property type="entry name" value="D_rib_pyranase"/>
    <property type="match status" value="1"/>
</dbReference>
<evidence type="ECO:0000256" key="3">
    <source>
        <dbReference type="ARBA" id="ARBA00022490"/>
    </source>
</evidence>
<dbReference type="InterPro" id="IPR007721">
    <property type="entry name" value="RbsD_FucU"/>
</dbReference>